<organism evidence="2 3">
    <name type="scientific">Mycolicibacter senuensis</name>
    <dbReference type="NCBI Taxonomy" id="386913"/>
    <lineage>
        <taxon>Bacteria</taxon>
        <taxon>Bacillati</taxon>
        <taxon>Actinomycetota</taxon>
        <taxon>Actinomycetes</taxon>
        <taxon>Mycobacteriales</taxon>
        <taxon>Mycobacteriaceae</taxon>
        <taxon>Mycolicibacter</taxon>
    </lineage>
</organism>
<dbReference type="NCBIfam" id="TIGR03089">
    <property type="entry name" value="TIGR03089 family protein"/>
    <property type="match status" value="1"/>
</dbReference>
<dbReference type="SUPFAM" id="SSF56801">
    <property type="entry name" value="Acetyl-CoA synthetase-like"/>
    <property type="match status" value="1"/>
</dbReference>
<accession>A0A7I9XF34</accession>
<sequence length="259" mass="26711">MTNLSSAILDPIVRADPVGPRITYYDDATGERIELSAATLANWAAKTGNLLRDELGAGPGTRVAVLLPAHWQTAAVMFGVWWIGAEVLLSSRSGPSFASPASGLAEPLESGGDADIALCTAERLDEADAAVAGTGGEVVVASLDPFGRPAADLPVGVTDYATAVRVHGDHLDAERSPGAALAGSSADEVLALCEKAAAATGLTASDRVWSANGWRTPAELIDNMLAVFAVGASLVQVGNPDPDVQDRRRETEKVTRTLG</sequence>
<keyword evidence="3" id="KW-1185">Reference proteome</keyword>
<protein>
    <submittedName>
        <fullName evidence="2">TIGR03089 family protein</fullName>
    </submittedName>
</protein>
<gene>
    <name evidence="2" type="ORF">MSEN_03030</name>
</gene>
<dbReference type="RefSeq" id="WP_174813593.1">
    <property type="nucleotide sequence ID" value="NZ_BLKV01000001.1"/>
</dbReference>
<reference evidence="2 3" key="1">
    <citation type="journal article" date="2019" name="Emerg. Microbes Infect.">
        <title>Comprehensive subspecies identification of 175 nontuberculous mycobacteria species based on 7547 genomic profiles.</title>
        <authorList>
            <person name="Matsumoto Y."/>
            <person name="Kinjo T."/>
            <person name="Motooka D."/>
            <person name="Nabeya D."/>
            <person name="Jung N."/>
            <person name="Uechi K."/>
            <person name="Horii T."/>
            <person name="Iida T."/>
            <person name="Fujita J."/>
            <person name="Nakamura S."/>
        </authorList>
    </citation>
    <scope>NUCLEOTIDE SEQUENCE [LARGE SCALE GENOMIC DNA]</scope>
    <source>
        <strain evidence="2 3">JCM 16017</strain>
    </source>
</reference>
<dbReference type="EMBL" id="BLKV01000001">
    <property type="protein sequence ID" value="GFG68583.1"/>
    <property type="molecule type" value="Genomic_DNA"/>
</dbReference>
<evidence type="ECO:0000313" key="3">
    <source>
        <dbReference type="Proteomes" id="UP000465263"/>
    </source>
</evidence>
<dbReference type="InterPro" id="IPR042099">
    <property type="entry name" value="ANL_N_sf"/>
</dbReference>
<evidence type="ECO:0000313" key="2">
    <source>
        <dbReference type="EMBL" id="GFG68583.1"/>
    </source>
</evidence>
<evidence type="ECO:0000256" key="1">
    <source>
        <dbReference type="SAM" id="MobiDB-lite"/>
    </source>
</evidence>
<dbReference type="AlphaFoldDB" id="A0A7I9XF34"/>
<dbReference type="Gene3D" id="3.40.50.12780">
    <property type="entry name" value="N-terminal domain of ligase-like"/>
    <property type="match status" value="1"/>
</dbReference>
<dbReference type="InterPro" id="IPR017523">
    <property type="entry name" value="Rv3268"/>
</dbReference>
<proteinExistence type="predicted"/>
<feature type="region of interest" description="Disordered" evidence="1">
    <location>
        <begin position="239"/>
        <end position="259"/>
    </location>
</feature>
<feature type="compositionally biased region" description="Basic and acidic residues" evidence="1">
    <location>
        <begin position="244"/>
        <end position="259"/>
    </location>
</feature>
<dbReference type="Proteomes" id="UP000465263">
    <property type="component" value="Unassembled WGS sequence"/>
</dbReference>
<name>A0A7I9XF34_9MYCO</name>
<comment type="caution">
    <text evidence="2">The sequence shown here is derived from an EMBL/GenBank/DDBJ whole genome shotgun (WGS) entry which is preliminary data.</text>
</comment>